<feature type="compositionally biased region" description="Polar residues" evidence="4">
    <location>
        <begin position="824"/>
        <end position="836"/>
    </location>
</feature>
<feature type="compositionally biased region" description="Acidic residues" evidence="4">
    <location>
        <begin position="528"/>
        <end position="538"/>
    </location>
</feature>
<feature type="repeat" description="ANK" evidence="2">
    <location>
        <begin position="65"/>
        <end position="97"/>
    </location>
</feature>
<feature type="compositionally biased region" description="Acidic residues" evidence="4">
    <location>
        <begin position="416"/>
        <end position="432"/>
    </location>
</feature>
<dbReference type="PRINTS" id="PR01415">
    <property type="entry name" value="ANKYRIN"/>
</dbReference>
<dbReference type="PANTHER" id="PTHR24147:SF53">
    <property type="entry name" value="ANKYRIN REPEAT DOMAIN 26"/>
    <property type="match status" value="1"/>
</dbReference>
<feature type="compositionally biased region" description="Polar residues" evidence="4">
    <location>
        <begin position="918"/>
        <end position="928"/>
    </location>
</feature>
<feature type="coiled-coil region" evidence="3">
    <location>
        <begin position="1122"/>
        <end position="1213"/>
    </location>
</feature>
<feature type="compositionally biased region" description="Basic and acidic residues" evidence="4">
    <location>
        <begin position="721"/>
        <end position="733"/>
    </location>
</feature>
<evidence type="ECO:0000256" key="2">
    <source>
        <dbReference type="PROSITE-ProRule" id="PRU00023"/>
    </source>
</evidence>
<evidence type="ECO:0000313" key="6">
    <source>
        <dbReference type="EMBL" id="TNN00384.1"/>
    </source>
</evidence>
<feature type="repeat" description="ANK" evidence="2">
    <location>
        <begin position="131"/>
        <end position="163"/>
    </location>
</feature>
<feature type="compositionally biased region" description="Basic and acidic residues" evidence="4">
    <location>
        <begin position="1333"/>
        <end position="1392"/>
    </location>
</feature>
<dbReference type="SUPFAM" id="SSF48403">
    <property type="entry name" value="Ankyrin repeat"/>
    <property type="match status" value="1"/>
</dbReference>
<feature type="coiled-coil region" evidence="3">
    <location>
        <begin position="1394"/>
        <end position="1442"/>
    </location>
</feature>
<gene>
    <name evidence="6" type="ORF">fugu_011630</name>
</gene>
<feature type="compositionally biased region" description="Basic and acidic residues" evidence="4">
    <location>
        <begin position="634"/>
        <end position="645"/>
    </location>
</feature>
<dbReference type="EMBL" id="SWLE01000004">
    <property type="protein sequence ID" value="TNN00384.1"/>
    <property type="molecule type" value="Genomic_DNA"/>
</dbReference>
<evidence type="ECO:0000256" key="4">
    <source>
        <dbReference type="SAM" id="MobiDB-lite"/>
    </source>
</evidence>
<feature type="compositionally biased region" description="Basic and acidic residues" evidence="4">
    <location>
        <begin position="674"/>
        <end position="687"/>
    </location>
</feature>
<comment type="caution">
    <text evidence="6">The sequence shown here is derived from an EMBL/GenBank/DDBJ whole genome shotgun (WGS) entry which is preliminary data.</text>
</comment>
<dbReference type="PROSITE" id="PS50297">
    <property type="entry name" value="ANK_REP_REGION"/>
    <property type="match status" value="4"/>
</dbReference>
<dbReference type="SMART" id="SM00248">
    <property type="entry name" value="ANK"/>
    <property type="match status" value="6"/>
</dbReference>
<dbReference type="Pfam" id="PF00023">
    <property type="entry name" value="Ank"/>
    <property type="match status" value="3"/>
</dbReference>
<evidence type="ECO:0000313" key="7">
    <source>
        <dbReference type="Proteomes" id="UP000516260"/>
    </source>
</evidence>
<feature type="region of interest" description="Disordered" evidence="4">
    <location>
        <begin position="853"/>
        <end position="872"/>
    </location>
</feature>
<feature type="region of interest" description="Disordered" evidence="4">
    <location>
        <begin position="1228"/>
        <end position="1253"/>
    </location>
</feature>
<feature type="region of interest" description="Disordered" evidence="4">
    <location>
        <begin position="461"/>
        <end position="497"/>
    </location>
</feature>
<feature type="compositionally biased region" description="Polar residues" evidence="4">
    <location>
        <begin position="1313"/>
        <end position="1327"/>
    </location>
</feature>
<keyword evidence="7" id="KW-1185">Reference proteome</keyword>
<dbReference type="Proteomes" id="UP000516260">
    <property type="component" value="Chromosome 12"/>
</dbReference>
<dbReference type="PROSITE" id="PS50088">
    <property type="entry name" value="ANK_REPEAT"/>
    <property type="match status" value="5"/>
</dbReference>
<accession>A0A4Z2C8A5</accession>
<feature type="repeat" description="ANK" evidence="2">
    <location>
        <begin position="98"/>
        <end position="130"/>
    </location>
</feature>
<feature type="compositionally biased region" description="Polar residues" evidence="4">
    <location>
        <begin position="473"/>
        <end position="483"/>
    </location>
</feature>
<sequence length="1471" mass="165334">MKKFFSLTKKKKRLSGTPDSGSVLSGGYELKDKDLGKVHKAAAGGDVGKLKELAEKHDINQLDKENRTALHIACASGHVEVVHFLLERKARLNLCDNQNRSALMKAVQCQHERCVRILLENHADPNLVDVDDNTALHLAANIPSISTAVLLLEHDADIDAQNKDGFTPLTLAVREDHIEMAEFLLREGADVNIVDKDQRSPLMIAAGNGLVGMLRLLLQFNAEVTLKDTKGWSADDYAVMNGYHPCSLLINEHSIKKNNGQSPSLPGLSKEKKPSPLGSPSQNAGAAVCLGGPATSKYDSEDNSQSESQSRDMESVCDDWPSSEDDSLLTEAKPQKANLMKMLASKMKEVPALPDRTVKDTKTDPYHENNVQNTIFLPKEHPVDPSPSFLPSKVPQLTPISPSNCKKSCKEHLEMSEEDNHDGDEISSDEEEIKEDMFYVPSFLRGEGVNRMAMLEPWRRIGMPRGSQGEVGNKNNDGESQQVDLDEDLPEVQREKPKFGLTSVLGKLEGDKDRKLDLMEELGLSGVDDFDDESDWDSDSASSQRNSPGQRMVSPGLEEQNCSRSSVKEQVEDDCSDAPVLPQRIIVARESSKSPPPIPCPQPSARKMVLQKKETVKGSPEQLSSPIHGQKNVASDKEQQRDNKSAVHTCELGLSQPFPAGPVESDTGQNSNVFKDELKAEEHDNMPLEKHCENLWVEVENSEVKPSLRMVADHLNEKFEELLQPHNVEEKTAAESASSGEEFSDEDVEVKAGSTDHVSTSTQSESKPVGPDRPARMNTWHQDPDQVTEEDRRSPSSNYTRQQKDESRPGAPGATKTPFLLTGTDGNWNNNIANTDKTMRSQENKLQDDLEEYTRSLPPLLNRNPTSVSRISDEELQEDVQRFKHEVGKLKAAFRDREKEKPRLQKEVGKEKTDSSVEKQNCSNSWDSASLAEEEQAKPKALLECLSSQSKQQPTPTKRVPGQQPKTGTKEEKQAQLSPVTPHHRAPQQNPHIEDPLSLYDDGSLDGTSDEEGRLSANGGETHENPEHVEMAEDFADLSHSSDSSTDDMESPLSERTALFIQKLNSTLDSNIIIELQNIIYKYNRSIQKEKYRSANLANKVSYLEMEKAELKSSLEEVKCDRTGLELNQLELQAEVRNLKLQLKREHEDHSNATREKLRVMEEQQQFEVQEREKVEFTLRNLELENSKLGNNLKQLEEDYNDIQKLLAQERSARIQQENLFNNCLRKQQETEEENKQNISKSNEALTRLTEASSREREMLLQIATLQEQLTTSKRDLEHSHAHSSLREGTLLEENRTLKGQLEDARRDLKLNSESLKNTVSSSNNEVATLRSELTETRTRLENERHTREKLETELESIRNRLSGAEKEAERSHVAKSERESTLLREKEEHQHLKGKLTGEVSILREENNNLSQKLIKAEAQANNLENEVHRVSQQLKDKVLLQEVLQREKDQALTRGLELEKTLHAEKGAV</sequence>
<dbReference type="PANTHER" id="PTHR24147">
    <property type="entry name" value="ANKYRIN REPEAT DOMAIN 36-RELATED"/>
    <property type="match status" value="1"/>
</dbReference>
<feature type="compositionally biased region" description="Polar residues" evidence="4">
    <location>
        <begin position="946"/>
        <end position="956"/>
    </location>
</feature>
<feature type="region of interest" description="Disordered" evidence="4">
    <location>
        <begin position="384"/>
        <end position="432"/>
    </location>
</feature>
<protein>
    <recommendedName>
        <fullName evidence="5">CCDC144C-like coiled-coil domain-containing protein</fullName>
    </recommendedName>
</protein>
<organism evidence="6 7">
    <name type="scientific">Takifugu bimaculatus</name>
    <dbReference type="NCBI Taxonomy" id="433685"/>
    <lineage>
        <taxon>Eukaryota</taxon>
        <taxon>Metazoa</taxon>
        <taxon>Chordata</taxon>
        <taxon>Craniata</taxon>
        <taxon>Vertebrata</taxon>
        <taxon>Euteleostomi</taxon>
        <taxon>Actinopterygii</taxon>
        <taxon>Neopterygii</taxon>
        <taxon>Teleostei</taxon>
        <taxon>Neoteleostei</taxon>
        <taxon>Acanthomorphata</taxon>
        <taxon>Eupercaria</taxon>
        <taxon>Tetraodontiformes</taxon>
        <taxon>Tetradontoidea</taxon>
        <taxon>Tetraodontidae</taxon>
        <taxon>Takifugu</taxon>
    </lineage>
</organism>
<feature type="compositionally biased region" description="Basic and acidic residues" evidence="4">
    <location>
        <begin position="892"/>
        <end position="917"/>
    </location>
</feature>
<keyword evidence="2" id="KW-0040">ANK repeat</keyword>
<feature type="compositionally biased region" description="Polar residues" evidence="4">
    <location>
        <begin position="756"/>
        <end position="766"/>
    </location>
</feature>
<feature type="region of interest" description="Disordered" evidence="4">
    <location>
        <begin position="525"/>
        <end position="687"/>
    </location>
</feature>
<feature type="repeat" description="ANK" evidence="2">
    <location>
        <begin position="164"/>
        <end position="196"/>
    </location>
</feature>
<feature type="compositionally biased region" description="Acidic residues" evidence="4">
    <location>
        <begin position="315"/>
        <end position="328"/>
    </location>
</feature>
<dbReference type="InterPro" id="IPR036770">
    <property type="entry name" value="Ankyrin_rpt-contain_sf"/>
</dbReference>
<evidence type="ECO:0000256" key="3">
    <source>
        <dbReference type="SAM" id="Coils"/>
    </source>
</evidence>
<feature type="region of interest" description="Disordered" evidence="4">
    <location>
        <begin position="257"/>
        <end position="330"/>
    </location>
</feature>
<dbReference type="Gene3D" id="1.25.40.20">
    <property type="entry name" value="Ankyrin repeat-containing domain"/>
    <property type="match status" value="2"/>
</dbReference>
<dbReference type="Pfam" id="PF12796">
    <property type="entry name" value="Ank_2"/>
    <property type="match status" value="1"/>
</dbReference>
<feature type="repeat" description="ANK" evidence="2">
    <location>
        <begin position="197"/>
        <end position="229"/>
    </location>
</feature>
<feature type="region of interest" description="Disordered" evidence="4">
    <location>
        <begin position="721"/>
        <end position="847"/>
    </location>
</feature>
<feature type="domain" description="CCDC144C-like coiled-coil" evidence="5">
    <location>
        <begin position="1141"/>
        <end position="1469"/>
    </location>
</feature>
<feature type="region of interest" description="Disordered" evidence="4">
    <location>
        <begin position="892"/>
        <end position="1026"/>
    </location>
</feature>
<dbReference type="InterPro" id="IPR050657">
    <property type="entry name" value="Ankyrin_repeat_domain"/>
</dbReference>
<feature type="region of interest" description="Disordered" evidence="4">
    <location>
        <begin position="1313"/>
        <end position="1392"/>
    </location>
</feature>
<evidence type="ECO:0000256" key="1">
    <source>
        <dbReference type="ARBA" id="ARBA00023054"/>
    </source>
</evidence>
<dbReference type="Pfam" id="PF14915">
    <property type="entry name" value="CCDC144C"/>
    <property type="match status" value="1"/>
</dbReference>
<name>A0A4Z2C8A5_9TELE</name>
<reference evidence="6 7" key="1">
    <citation type="submission" date="2019-04" db="EMBL/GenBank/DDBJ databases">
        <title>The sequence and de novo assembly of Takifugu bimaculatus genome using PacBio and Hi-C technologies.</title>
        <authorList>
            <person name="Xu P."/>
            <person name="Liu B."/>
            <person name="Zhou Z."/>
        </authorList>
    </citation>
    <scope>NUCLEOTIDE SEQUENCE [LARGE SCALE GENOMIC DNA]</scope>
    <source>
        <strain evidence="6">TB-2018</strain>
        <tissue evidence="6">Muscle</tissue>
    </source>
</reference>
<feature type="region of interest" description="Disordered" evidence="4">
    <location>
        <begin position="1274"/>
        <end position="1295"/>
    </location>
</feature>
<dbReference type="InterPro" id="IPR039497">
    <property type="entry name" value="CC144C-like_CC_dom"/>
</dbReference>
<dbReference type="InterPro" id="IPR002110">
    <property type="entry name" value="Ankyrin_rpt"/>
</dbReference>
<keyword evidence="1 3" id="KW-0175">Coiled coil</keyword>
<proteinExistence type="predicted"/>
<evidence type="ECO:0000259" key="5">
    <source>
        <dbReference type="Pfam" id="PF14915"/>
    </source>
</evidence>
<feature type="compositionally biased region" description="Basic and acidic residues" evidence="4">
    <location>
        <begin position="837"/>
        <end position="847"/>
    </location>
</feature>